<reference evidence="9" key="1">
    <citation type="submission" date="2005-09" db="EMBL/GenBank/DDBJ databases">
        <title>Annotation of the Aspergillus terreus NIH2624 genome.</title>
        <authorList>
            <person name="Birren B.W."/>
            <person name="Lander E.S."/>
            <person name="Galagan J.E."/>
            <person name="Nusbaum C."/>
            <person name="Devon K."/>
            <person name="Henn M."/>
            <person name="Ma L.-J."/>
            <person name="Jaffe D.B."/>
            <person name="Butler J."/>
            <person name="Alvarez P."/>
            <person name="Gnerre S."/>
            <person name="Grabherr M."/>
            <person name="Kleber M."/>
            <person name="Mauceli E.W."/>
            <person name="Brockman W."/>
            <person name="Rounsley S."/>
            <person name="Young S.K."/>
            <person name="LaButti K."/>
            <person name="Pushparaj V."/>
            <person name="DeCaprio D."/>
            <person name="Crawford M."/>
            <person name="Koehrsen M."/>
            <person name="Engels R."/>
            <person name="Montgomery P."/>
            <person name="Pearson M."/>
            <person name="Howarth C."/>
            <person name="Larson L."/>
            <person name="Luoma S."/>
            <person name="White J."/>
            <person name="Alvarado L."/>
            <person name="Kodira C.D."/>
            <person name="Zeng Q."/>
            <person name="Oleary S."/>
            <person name="Yandava C."/>
            <person name="Denning D.W."/>
            <person name="Nierman W.C."/>
            <person name="Milne T."/>
            <person name="Madden K."/>
        </authorList>
    </citation>
    <scope>NUCLEOTIDE SEQUENCE [LARGE SCALE GENOMIC DNA]</scope>
    <source>
        <strain evidence="9">NIH 2624 / FGSC A1156</strain>
    </source>
</reference>
<evidence type="ECO:0000259" key="7">
    <source>
        <dbReference type="PROSITE" id="PS50850"/>
    </source>
</evidence>
<dbReference type="EMBL" id="CH476598">
    <property type="protein sequence ID" value="EAU35968.1"/>
    <property type="molecule type" value="Genomic_DNA"/>
</dbReference>
<feature type="region of interest" description="Disordered" evidence="5">
    <location>
        <begin position="1"/>
        <end position="33"/>
    </location>
</feature>
<dbReference type="RefSeq" id="XP_001213344.1">
    <property type="nucleotide sequence ID" value="XM_001213344.1"/>
</dbReference>
<feature type="transmembrane region" description="Helical" evidence="6">
    <location>
        <begin position="389"/>
        <end position="411"/>
    </location>
</feature>
<protein>
    <recommendedName>
        <fullName evidence="7">Major facilitator superfamily (MFS) profile domain-containing protein</fullName>
    </recommendedName>
</protein>
<dbReference type="GeneID" id="4318589"/>
<feature type="transmembrane region" description="Helical" evidence="6">
    <location>
        <begin position="202"/>
        <end position="222"/>
    </location>
</feature>
<gene>
    <name evidence="8" type="ORF">ATEG_04166</name>
</gene>
<dbReference type="eggNOG" id="KOG0255">
    <property type="taxonomic scope" value="Eukaryota"/>
</dbReference>
<dbReference type="InterPro" id="IPR011701">
    <property type="entry name" value="MFS"/>
</dbReference>
<dbReference type="OrthoDB" id="446368at2759"/>
<feature type="transmembrane region" description="Helical" evidence="6">
    <location>
        <begin position="41"/>
        <end position="59"/>
    </location>
</feature>
<keyword evidence="3 6" id="KW-1133">Transmembrane helix</keyword>
<evidence type="ECO:0000313" key="8">
    <source>
        <dbReference type="EMBL" id="EAU35968.1"/>
    </source>
</evidence>
<feature type="domain" description="Major facilitator superfamily (MFS) profile" evidence="7">
    <location>
        <begin position="45"/>
        <end position="479"/>
    </location>
</feature>
<accession>Q0CQ68</accession>
<evidence type="ECO:0000256" key="6">
    <source>
        <dbReference type="SAM" id="Phobius"/>
    </source>
</evidence>
<dbReference type="HOGENOM" id="CLU_008455_11_4_1"/>
<dbReference type="GO" id="GO:0005886">
    <property type="term" value="C:plasma membrane"/>
    <property type="evidence" value="ECO:0007669"/>
    <property type="project" value="TreeGrafter"/>
</dbReference>
<dbReference type="InterPro" id="IPR036259">
    <property type="entry name" value="MFS_trans_sf"/>
</dbReference>
<feature type="transmembrane region" description="Helical" evidence="6">
    <location>
        <begin position="137"/>
        <end position="158"/>
    </location>
</feature>
<dbReference type="PANTHER" id="PTHR23502:SF47">
    <property type="entry name" value="MAJOR FACILITATOR SUPERFAMILY (MFS) PROFILE DOMAIN-CONTAINING PROTEIN-RELATED"/>
    <property type="match status" value="1"/>
</dbReference>
<feature type="transmembrane region" description="Helical" evidence="6">
    <location>
        <begin position="80"/>
        <end position="99"/>
    </location>
</feature>
<proteinExistence type="predicted"/>
<comment type="subcellular location">
    <subcellularLocation>
        <location evidence="1">Membrane</location>
        <topology evidence="1">Multi-pass membrane protein</topology>
    </subcellularLocation>
</comment>
<evidence type="ECO:0000256" key="1">
    <source>
        <dbReference type="ARBA" id="ARBA00004141"/>
    </source>
</evidence>
<dbReference type="PROSITE" id="PS50850">
    <property type="entry name" value="MFS"/>
    <property type="match status" value="1"/>
</dbReference>
<dbReference type="Pfam" id="PF07690">
    <property type="entry name" value="MFS_1"/>
    <property type="match status" value="1"/>
</dbReference>
<evidence type="ECO:0000256" key="5">
    <source>
        <dbReference type="SAM" id="MobiDB-lite"/>
    </source>
</evidence>
<dbReference type="Proteomes" id="UP000007963">
    <property type="component" value="Unassembled WGS sequence"/>
</dbReference>
<sequence>MATSSSEHIDPDVEKGPKQESLVEWDGPGDPNNPHNWTPRFKWFVSAVLVTLPLIVNIGSSVMSGTLRSLEAEFHIGPEVAVLSTTTMFLIGFVCGPLIFGPLSEKYGRRWPILSGVILFATFSIPVAVAQNFYTILVCRLLSGAFGASSMAVTGGALTDVWNLAVSRGIALDAFVATAFIGPVIGPIIGNFITTSYLGWRWTMWVTLIVAYAFSVIAFIALPETYGPVLLTEKAARLRFETKNWALHSKVEEERTTVKSFARNYLVRPWVLLATEPIMMLVTLYMSFLYGLLFLFFEGFPTSFVEGRRWAPQIGSLAFVSLLVGVLIGLSGMVWWSLTVFARQINSTPDKIVPERRLPPMMAGAVGLPIGLFWFAWTSNPGIHWAAEIIAPALVSASMFAIFISGLKYIVDVYLIYANSAISANTCRVSSVRRRHVPPVGLRMGNKSTGVFGGGIGAGAGSLLRFWPSDSPLVEKVGK</sequence>
<feature type="transmembrane region" description="Helical" evidence="6">
    <location>
        <begin position="278"/>
        <end position="297"/>
    </location>
</feature>
<feature type="transmembrane region" description="Helical" evidence="6">
    <location>
        <begin position="358"/>
        <end position="377"/>
    </location>
</feature>
<evidence type="ECO:0000256" key="2">
    <source>
        <dbReference type="ARBA" id="ARBA00022692"/>
    </source>
</evidence>
<name>Q0CQ68_ASPTN</name>
<dbReference type="FunFam" id="1.20.1250.20:FF:000011">
    <property type="entry name" value="MFS multidrug transporter, putative"/>
    <property type="match status" value="1"/>
</dbReference>
<dbReference type="PANTHER" id="PTHR23502">
    <property type="entry name" value="MAJOR FACILITATOR SUPERFAMILY"/>
    <property type="match status" value="1"/>
</dbReference>
<dbReference type="Gene3D" id="1.20.1250.20">
    <property type="entry name" value="MFS general substrate transporter like domains"/>
    <property type="match status" value="1"/>
</dbReference>
<evidence type="ECO:0000313" key="9">
    <source>
        <dbReference type="Proteomes" id="UP000007963"/>
    </source>
</evidence>
<keyword evidence="4 6" id="KW-0472">Membrane</keyword>
<dbReference type="AlphaFoldDB" id="Q0CQ68"/>
<organism evidence="8 9">
    <name type="scientific">Aspergillus terreus (strain NIH 2624 / FGSC A1156)</name>
    <dbReference type="NCBI Taxonomy" id="341663"/>
    <lineage>
        <taxon>Eukaryota</taxon>
        <taxon>Fungi</taxon>
        <taxon>Dikarya</taxon>
        <taxon>Ascomycota</taxon>
        <taxon>Pezizomycotina</taxon>
        <taxon>Eurotiomycetes</taxon>
        <taxon>Eurotiomycetidae</taxon>
        <taxon>Eurotiales</taxon>
        <taxon>Aspergillaceae</taxon>
        <taxon>Aspergillus</taxon>
        <taxon>Aspergillus subgen. Circumdati</taxon>
    </lineage>
</organism>
<feature type="transmembrane region" description="Helical" evidence="6">
    <location>
        <begin position="111"/>
        <end position="130"/>
    </location>
</feature>
<dbReference type="GO" id="GO:0022857">
    <property type="term" value="F:transmembrane transporter activity"/>
    <property type="evidence" value="ECO:0007669"/>
    <property type="project" value="InterPro"/>
</dbReference>
<evidence type="ECO:0000256" key="4">
    <source>
        <dbReference type="ARBA" id="ARBA00023136"/>
    </source>
</evidence>
<feature type="transmembrane region" description="Helical" evidence="6">
    <location>
        <begin position="170"/>
        <end position="190"/>
    </location>
</feature>
<dbReference type="STRING" id="341663.Q0CQ68"/>
<evidence type="ECO:0000256" key="3">
    <source>
        <dbReference type="ARBA" id="ARBA00022989"/>
    </source>
</evidence>
<dbReference type="InterPro" id="IPR020846">
    <property type="entry name" value="MFS_dom"/>
</dbReference>
<feature type="transmembrane region" description="Helical" evidence="6">
    <location>
        <begin position="317"/>
        <end position="338"/>
    </location>
</feature>
<feature type="compositionally biased region" description="Basic and acidic residues" evidence="5">
    <location>
        <begin position="7"/>
        <end position="18"/>
    </location>
</feature>
<dbReference type="VEuPathDB" id="FungiDB:ATEG_04166"/>
<dbReference type="SUPFAM" id="SSF103473">
    <property type="entry name" value="MFS general substrate transporter"/>
    <property type="match status" value="1"/>
</dbReference>
<dbReference type="OMA" id="NFITASH"/>
<keyword evidence="2 6" id="KW-0812">Transmembrane</keyword>